<evidence type="ECO:0000313" key="2">
    <source>
        <dbReference type="EMBL" id="MQL80618.1"/>
    </source>
</evidence>
<name>A0A843UAK1_COLES</name>
<keyword evidence="1" id="KW-0812">Transmembrane</keyword>
<organism evidence="2 3">
    <name type="scientific">Colocasia esculenta</name>
    <name type="common">Wild taro</name>
    <name type="synonym">Arum esculentum</name>
    <dbReference type="NCBI Taxonomy" id="4460"/>
    <lineage>
        <taxon>Eukaryota</taxon>
        <taxon>Viridiplantae</taxon>
        <taxon>Streptophyta</taxon>
        <taxon>Embryophyta</taxon>
        <taxon>Tracheophyta</taxon>
        <taxon>Spermatophyta</taxon>
        <taxon>Magnoliopsida</taxon>
        <taxon>Liliopsida</taxon>
        <taxon>Araceae</taxon>
        <taxon>Aroideae</taxon>
        <taxon>Colocasieae</taxon>
        <taxon>Colocasia</taxon>
    </lineage>
</organism>
<gene>
    <name evidence="2" type="ORF">Taro_013054</name>
</gene>
<keyword evidence="1" id="KW-1133">Transmembrane helix</keyword>
<sequence>MTLLKTDVFTCIVRLGGSSDWAQSAHRFSACERDRGMCHVQNAMALGVAFLLPLLSSRRLHARHASRVGRPADVGLEKATAAYVAFRLRCRATSRSQLQCVFKEPRPNRASTGSTRPRGAAAGFLRAIRGSRDAWGVFSPRGRRVERGKRRVIFDFRVIREGREFYLLLCMAMTSGASALLTLMERITYE</sequence>
<dbReference type="AlphaFoldDB" id="A0A843UAK1"/>
<dbReference type="Proteomes" id="UP000652761">
    <property type="component" value="Unassembled WGS sequence"/>
</dbReference>
<feature type="transmembrane region" description="Helical" evidence="1">
    <location>
        <begin position="165"/>
        <end position="184"/>
    </location>
</feature>
<keyword evidence="3" id="KW-1185">Reference proteome</keyword>
<proteinExistence type="predicted"/>
<dbReference type="EMBL" id="NMUH01000517">
    <property type="protein sequence ID" value="MQL80618.1"/>
    <property type="molecule type" value="Genomic_DNA"/>
</dbReference>
<comment type="caution">
    <text evidence="2">The sequence shown here is derived from an EMBL/GenBank/DDBJ whole genome shotgun (WGS) entry which is preliminary data.</text>
</comment>
<evidence type="ECO:0000313" key="3">
    <source>
        <dbReference type="Proteomes" id="UP000652761"/>
    </source>
</evidence>
<feature type="non-terminal residue" evidence="2">
    <location>
        <position position="1"/>
    </location>
</feature>
<protein>
    <submittedName>
        <fullName evidence="2">Uncharacterized protein</fullName>
    </submittedName>
</protein>
<keyword evidence="1" id="KW-0472">Membrane</keyword>
<accession>A0A843UAK1</accession>
<reference evidence="2" key="1">
    <citation type="submission" date="2017-07" db="EMBL/GenBank/DDBJ databases">
        <title>Taro Niue Genome Assembly and Annotation.</title>
        <authorList>
            <person name="Atibalentja N."/>
            <person name="Keating K."/>
            <person name="Fields C.J."/>
        </authorList>
    </citation>
    <scope>NUCLEOTIDE SEQUENCE</scope>
    <source>
        <strain evidence="2">Niue_2</strain>
        <tissue evidence="2">Leaf</tissue>
    </source>
</reference>
<evidence type="ECO:0000256" key="1">
    <source>
        <dbReference type="SAM" id="Phobius"/>
    </source>
</evidence>